<dbReference type="Pfam" id="PF03435">
    <property type="entry name" value="Sacchrp_dh_NADP"/>
    <property type="match status" value="1"/>
</dbReference>
<dbReference type="InterPro" id="IPR036291">
    <property type="entry name" value="NAD(P)-bd_dom_sf"/>
</dbReference>
<evidence type="ECO:0000259" key="2">
    <source>
        <dbReference type="Pfam" id="PF03435"/>
    </source>
</evidence>
<dbReference type="EMBL" id="JAGIOP010000002">
    <property type="protein sequence ID" value="MBP2453912.1"/>
    <property type="molecule type" value="Genomic_DNA"/>
</dbReference>
<reference evidence="3 4" key="1">
    <citation type="submission" date="2021-03" db="EMBL/GenBank/DDBJ databases">
        <title>Sequencing the genomes of 1000 actinobacteria strains.</title>
        <authorList>
            <person name="Klenk H.-P."/>
        </authorList>
    </citation>
    <scope>NUCLEOTIDE SEQUENCE [LARGE SCALE GENOMIC DNA]</scope>
    <source>
        <strain evidence="3 4">DSM 46713</strain>
    </source>
</reference>
<feature type="domain" description="Saccharopine dehydrogenase NADP binding" evidence="2">
    <location>
        <begin position="9"/>
        <end position="116"/>
    </location>
</feature>
<dbReference type="RefSeq" id="WP_209918973.1">
    <property type="nucleotide sequence ID" value="NZ_JAGIOP010000002.1"/>
</dbReference>
<dbReference type="InterPro" id="IPR005097">
    <property type="entry name" value="Sacchrp_dh_NADP-bd"/>
</dbReference>
<evidence type="ECO:0000256" key="1">
    <source>
        <dbReference type="ARBA" id="ARBA00010591"/>
    </source>
</evidence>
<gene>
    <name evidence="3" type="ORF">JOF57_003825</name>
</gene>
<dbReference type="PANTHER" id="PTHR43781:SF1">
    <property type="entry name" value="SACCHAROPINE DEHYDROGENASE"/>
    <property type="match status" value="1"/>
</dbReference>
<proteinExistence type="inferred from homology"/>
<dbReference type="Gene3D" id="3.40.50.720">
    <property type="entry name" value="NAD(P)-binding Rossmann-like Domain"/>
    <property type="match status" value="1"/>
</dbReference>
<accession>A0ABS4ZWL3</accession>
<evidence type="ECO:0000313" key="4">
    <source>
        <dbReference type="Proteomes" id="UP000694460"/>
    </source>
</evidence>
<protein>
    <submittedName>
        <fullName evidence="3">Short subunit dehydrogenase-like uncharacterized protein</fullName>
    </submittedName>
</protein>
<comment type="caution">
    <text evidence="3">The sequence shown here is derived from an EMBL/GenBank/DDBJ whole genome shotgun (WGS) entry which is preliminary data.</text>
</comment>
<comment type="similarity">
    <text evidence="1">Belongs to the saccharopine dehydrogenase family. Enoyl reductase subfamily.</text>
</comment>
<keyword evidence="4" id="KW-1185">Reference proteome</keyword>
<evidence type="ECO:0000313" key="3">
    <source>
        <dbReference type="EMBL" id="MBP2453912.1"/>
    </source>
</evidence>
<organism evidence="3 4">
    <name type="scientific">Mycolicibacterium lutetiense</name>
    <dbReference type="NCBI Taxonomy" id="1641992"/>
    <lineage>
        <taxon>Bacteria</taxon>
        <taxon>Bacillati</taxon>
        <taxon>Actinomycetota</taxon>
        <taxon>Actinomycetes</taxon>
        <taxon>Mycobacteriales</taxon>
        <taxon>Mycobacteriaceae</taxon>
        <taxon>Mycolicibacterium</taxon>
    </lineage>
</organism>
<name>A0ABS4ZWL3_9MYCO</name>
<dbReference type="PANTHER" id="PTHR43781">
    <property type="entry name" value="SACCHAROPINE DEHYDROGENASE"/>
    <property type="match status" value="1"/>
</dbReference>
<sequence length="366" mass="38586">MPDKLTHDVAVFGSTGYTGKQIVRELLAAGRSVVCVGRDLDKLNKLAADIGQSVRVEAAALSDRSRIEEICSYVRTVVNAAGSFVETCEPVAHAAIATGTHYVDISGEQRSIQYVFDELGAAAAGAGIALIPSAAFYAALADALVTLMAAETGRINTVDIAYHITDWTPSGSAYANFLRGMGQPIVQFDQGYVEVRTPLLRTAEFPGPVGTQTVFTYPAPDAITVPRHLDVGSVRTWMSAGTFGTPVPDRFVPLVIRGIGAALRSPFGSLAETLFSATTRSTHTRIDDDPTRFWISVRAEGESGVRMATLSAAGIFDLTAPIAASIVGSTLEDTFVATGAVSPAQIVEPRAFLDGLGGNGLTYELI</sequence>
<dbReference type="SUPFAM" id="SSF51735">
    <property type="entry name" value="NAD(P)-binding Rossmann-fold domains"/>
    <property type="match status" value="1"/>
</dbReference>
<dbReference type="Proteomes" id="UP000694460">
    <property type="component" value="Unassembled WGS sequence"/>
</dbReference>